<dbReference type="CDD" id="cd03293">
    <property type="entry name" value="ABC_NrtD_SsuB_transporters"/>
    <property type="match status" value="1"/>
</dbReference>
<dbReference type="InterPro" id="IPR003439">
    <property type="entry name" value="ABC_transporter-like_ATP-bd"/>
</dbReference>
<reference evidence="7" key="1">
    <citation type="submission" date="2023-07" db="EMBL/GenBank/DDBJ databases">
        <title>Sorghum-associated microbial communities from plants grown in Nebraska, USA.</title>
        <authorList>
            <person name="Schachtman D."/>
        </authorList>
    </citation>
    <scope>NUCLEOTIDE SEQUENCE</scope>
    <source>
        <strain evidence="7">DS3315</strain>
    </source>
</reference>
<dbReference type="PROSITE" id="PS50893">
    <property type="entry name" value="ABC_TRANSPORTER_2"/>
    <property type="match status" value="1"/>
</dbReference>
<gene>
    <name evidence="7" type="ORF">J2W39_000198</name>
</gene>
<dbReference type="EMBL" id="JAUSRV010000001">
    <property type="protein sequence ID" value="MDP9968975.1"/>
    <property type="molecule type" value="Genomic_DNA"/>
</dbReference>
<name>A0AAW8E807_VARPD</name>
<sequence length="258" mass="28557">MMENPSYLSIRGLGKTFTAASGHRHVAVGDVDLSIGEHEFVSIIGRSGCGKSTILRMVAGLEPCEQGCIELDGRQVQGPAAERGLVFQEYALFPWRTVSQNIGFGLEIRNLPKVEIDSTVSKFVKLIGLNGFEKSLPWELSGGMRQRVAIATVLANNPKMLLMDEPFGALDAQTRLTMQIELSRIWMETRKSVLFITHSVEEAVYLSQRVVVMKARPGAIQEIVDIDLPFPRDIASRGFNDMRTKLLSMLLDPVTGTH</sequence>
<dbReference type="SUPFAM" id="SSF52540">
    <property type="entry name" value="P-loop containing nucleoside triphosphate hydrolases"/>
    <property type="match status" value="1"/>
</dbReference>
<dbReference type="RefSeq" id="WP_307591641.1">
    <property type="nucleotide sequence ID" value="NZ_JAUSRV010000001.1"/>
</dbReference>
<dbReference type="SMART" id="SM00382">
    <property type="entry name" value="AAA"/>
    <property type="match status" value="1"/>
</dbReference>
<feature type="domain" description="ABC transporter" evidence="6">
    <location>
        <begin position="8"/>
        <end position="240"/>
    </location>
</feature>
<dbReference type="Pfam" id="PF00005">
    <property type="entry name" value="ABC_tran"/>
    <property type="match status" value="1"/>
</dbReference>
<dbReference type="InterPro" id="IPR017871">
    <property type="entry name" value="ABC_transporter-like_CS"/>
</dbReference>
<comment type="caution">
    <text evidence="7">The sequence shown here is derived from an EMBL/GenBank/DDBJ whole genome shotgun (WGS) entry which is preliminary data.</text>
</comment>
<evidence type="ECO:0000256" key="5">
    <source>
        <dbReference type="ARBA" id="ARBA00022840"/>
    </source>
</evidence>
<evidence type="ECO:0000256" key="2">
    <source>
        <dbReference type="ARBA" id="ARBA00022448"/>
    </source>
</evidence>
<dbReference type="InterPro" id="IPR003593">
    <property type="entry name" value="AAA+_ATPase"/>
</dbReference>
<dbReference type="Proteomes" id="UP001224845">
    <property type="component" value="Unassembled WGS sequence"/>
</dbReference>
<comment type="similarity">
    <text evidence="1">Belongs to the ABC transporter superfamily.</text>
</comment>
<evidence type="ECO:0000256" key="4">
    <source>
        <dbReference type="ARBA" id="ARBA00022741"/>
    </source>
</evidence>
<protein>
    <submittedName>
        <fullName evidence="7">NitT/TauT family transport system ATP-binding protein</fullName>
    </submittedName>
</protein>
<keyword evidence="3" id="KW-0472">Membrane</keyword>
<dbReference type="AlphaFoldDB" id="A0AAW8E807"/>
<evidence type="ECO:0000313" key="7">
    <source>
        <dbReference type="EMBL" id="MDP9968975.1"/>
    </source>
</evidence>
<evidence type="ECO:0000256" key="3">
    <source>
        <dbReference type="ARBA" id="ARBA00022475"/>
    </source>
</evidence>
<dbReference type="Gene3D" id="3.40.50.300">
    <property type="entry name" value="P-loop containing nucleotide triphosphate hydrolases"/>
    <property type="match status" value="1"/>
</dbReference>
<keyword evidence="4" id="KW-0547">Nucleotide-binding</keyword>
<dbReference type="InterPro" id="IPR027417">
    <property type="entry name" value="P-loop_NTPase"/>
</dbReference>
<keyword evidence="2" id="KW-0813">Transport</keyword>
<evidence type="ECO:0000313" key="8">
    <source>
        <dbReference type="Proteomes" id="UP001224845"/>
    </source>
</evidence>
<dbReference type="PANTHER" id="PTHR42788">
    <property type="entry name" value="TAURINE IMPORT ATP-BINDING PROTEIN-RELATED"/>
    <property type="match status" value="1"/>
</dbReference>
<dbReference type="GO" id="GO:0016887">
    <property type="term" value="F:ATP hydrolysis activity"/>
    <property type="evidence" value="ECO:0007669"/>
    <property type="project" value="InterPro"/>
</dbReference>
<dbReference type="InterPro" id="IPR050166">
    <property type="entry name" value="ABC_transporter_ATP-bind"/>
</dbReference>
<dbReference type="GO" id="GO:0005524">
    <property type="term" value="F:ATP binding"/>
    <property type="evidence" value="ECO:0007669"/>
    <property type="project" value="UniProtKB-KW"/>
</dbReference>
<organism evidence="7 8">
    <name type="scientific">Variovorax paradoxus</name>
    <dbReference type="NCBI Taxonomy" id="34073"/>
    <lineage>
        <taxon>Bacteria</taxon>
        <taxon>Pseudomonadati</taxon>
        <taxon>Pseudomonadota</taxon>
        <taxon>Betaproteobacteria</taxon>
        <taxon>Burkholderiales</taxon>
        <taxon>Comamonadaceae</taxon>
        <taxon>Variovorax</taxon>
    </lineage>
</organism>
<evidence type="ECO:0000259" key="6">
    <source>
        <dbReference type="PROSITE" id="PS50893"/>
    </source>
</evidence>
<proteinExistence type="inferred from homology"/>
<accession>A0AAW8E807</accession>
<dbReference type="PROSITE" id="PS00211">
    <property type="entry name" value="ABC_TRANSPORTER_1"/>
    <property type="match status" value="1"/>
</dbReference>
<keyword evidence="3" id="KW-1003">Cell membrane</keyword>
<evidence type="ECO:0000256" key="1">
    <source>
        <dbReference type="ARBA" id="ARBA00005417"/>
    </source>
</evidence>
<keyword evidence="5 7" id="KW-0067">ATP-binding</keyword>
<dbReference type="PANTHER" id="PTHR42788:SF13">
    <property type="entry name" value="ALIPHATIC SULFONATES IMPORT ATP-BINDING PROTEIN SSUB"/>
    <property type="match status" value="1"/>
</dbReference>